<comment type="caution">
    <text evidence="2">The sequence shown here is derived from an EMBL/GenBank/DDBJ whole genome shotgun (WGS) entry which is preliminary data.</text>
</comment>
<dbReference type="EMBL" id="JAHSTS010000001">
    <property type="protein sequence ID" value="MBV4457359.1"/>
    <property type="molecule type" value="Genomic_DNA"/>
</dbReference>
<sequence length="408" mass="44226">MKTVLLLSTYPIASPRHGGQVRVANIASTFEDSGWSVTHLAVYEPEGYPPSTLGPNDVKFPAGSDFRKYKGAYVPLINDLLSGEFAASEEGGFPEILKKLPPAIDVIHVEQPWLWPLVLKIKQMPQYRNACLIYGSQNIEAPLKQEILDSYGIKGAAPVIADIEALERKAALEADIAVAVTQADYDILKAWGAAMPLLAPNGIAPWTAKADALETWKARLPESPWILYVASAHPPNFKGFNECLGSSLACIPPDSKLVVVGSVCEHLEATLRDSRWGQLNLSRLQLLYMLPDEDLDAVKTLAHAFLLPIPHGGGSNIKTAEAIYSGKYVVGTESAFRGFEQHLSQPEISVARSPAEFHAAIRGRLTGPASTDGKGPDRASREPLTWARSLEPIPQAAAQVIEKKAQEA</sequence>
<name>A0ABS6PA63_9PSED</name>
<accession>A0ABS6PA63</accession>
<organism evidence="2 3">
    <name type="scientific">Pseudomonas ekonensis</name>
    <dbReference type="NCBI Taxonomy" id="2842353"/>
    <lineage>
        <taxon>Bacteria</taxon>
        <taxon>Pseudomonadati</taxon>
        <taxon>Pseudomonadota</taxon>
        <taxon>Gammaproteobacteria</taxon>
        <taxon>Pseudomonadales</taxon>
        <taxon>Pseudomonadaceae</taxon>
        <taxon>Pseudomonas</taxon>
    </lineage>
</organism>
<keyword evidence="3" id="KW-1185">Reference proteome</keyword>
<evidence type="ECO:0000313" key="2">
    <source>
        <dbReference type="EMBL" id="MBV4457359.1"/>
    </source>
</evidence>
<evidence type="ECO:0000313" key="3">
    <source>
        <dbReference type="Proteomes" id="UP000765224"/>
    </source>
</evidence>
<dbReference type="Proteomes" id="UP000765224">
    <property type="component" value="Unassembled WGS sequence"/>
</dbReference>
<feature type="region of interest" description="Disordered" evidence="1">
    <location>
        <begin position="362"/>
        <end position="388"/>
    </location>
</feature>
<protein>
    <submittedName>
        <fullName evidence="2">Uncharacterized protein</fullName>
    </submittedName>
</protein>
<evidence type="ECO:0000256" key="1">
    <source>
        <dbReference type="SAM" id="MobiDB-lite"/>
    </source>
</evidence>
<proteinExistence type="predicted"/>
<dbReference type="RefSeq" id="WP_217891098.1">
    <property type="nucleotide sequence ID" value="NZ_JAHSTS010000001.1"/>
</dbReference>
<reference evidence="2 3" key="1">
    <citation type="submission" date="2021-06" db="EMBL/GenBank/DDBJ databases">
        <title>Updating the genus Pseudomonas: Description of 43 new species and partition of the Pseudomonas putida group.</title>
        <authorList>
            <person name="Girard L."/>
            <person name="Lood C."/>
            <person name="Vandamme P."/>
            <person name="Rokni-Zadeh H."/>
            <person name="Van Noort V."/>
            <person name="Hofte M."/>
            <person name="Lavigne R."/>
            <person name="De Mot R."/>
        </authorList>
    </citation>
    <scope>NUCLEOTIDE SEQUENCE [LARGE SCALE GENOMIC DNA]</scope>
    <source>
        <strain evidence="2 3">COR58</strain>
    </source>
</reference>
<gene>
    <name evidence="2" type="ORF">KVG96_05285</name>
</gene>